<name>A0A226C345_9FIRM</name>
<reference evidence="2 3" key="1">
    <citation type="submission" date="2017-06" db="EMBL/GenBank/DDBJ databases">
        <title>Draft Genome Sequence of Natranaerobius trueperi halophilic, alkalithermophilic bacteria from soda lakes.</title>
        <authorList>
            <person name="Zhao B."/>
        </authorList>
    </citation>
    <scope>NUCLEOTIDE SEQUENCE [LARGE SCALE GENOMIC DNA]</scope>
    <source>
        <strain evidence="2 3">DSM 18760</strain>
    </source>
</reference>
<dbReference type="EMBL" id="NIQC01000001">
    <property type="protein sequence ID" value="OWZ84879.1"/>
    <property type="molecule type" value="Genomic_DNA"/>
</dbReference>
<gene>
    <name evidence="2" type="ORF">CDO51_00280</name>
</gene>
<dbReference type="Pfam" id="PF01936">
    <property type="entry name" value="NYN"/>
    <property type="match status" value="1"/>
</dbReference>
<organism evidence="2 3">
    <name type="scientific">Natranaerobius trueperi</name>
    <dbReference type="NCBI Taxonomy" id="759412"/>
    <lineage>
        <taxon>Bacteria</taxon>
        <taxon>Bacillati</taxon>
        <taxon>Bacillota</taxon>
        <taxon>Clostridia</taxon>
        <taxon>Natranaerobiales</taxon>
        <taxon>Natranaerobiaceae</taxon>
        <taxon>Natranaerobius</taxon>
    </lineage>
</organism>
<sequence>MFVWRKGGESLKNYRQSLNIFIDGGFLEKVFSKLGEPKIDYLRLYSWISRQVMVPRLRTYYYHCLPYQGNPPTVEEKDRFSKKQRFFNKISSLPRSEVRLGSLAYRGRSEEKQPIFEQKKVDVLMALDIARSAFEQQISHIALISSDSDFVPAIQMAKDKGIIVYLLYSHEIKPHHDLVEACDEIIYLTMDDIQEMELK</sequence>
<dbReference type="Gene3D" id="3.40.50.1010">
    <property type="entry name" value="5'-nuclease"/>
    <property type="match status" value="1"/>
</dbReference>
<comment type="caution">
    <text evidence="2">The sequence shown here is derived from an EMBL/GenBank/DDBJ whole genome shotgun (WGS) entry which is preliminary data.</text>
</comment>
<dbReference type="GO" id="GO:0004540">
    <property type="term" value="F:RNA nuclease activity"/>
    <property type="evidence" value="ECO:0007669"/>
    <property type="project" value="InterPro"/>
</dbReference>
<dbReference type="Proteomes" id="UP000214588">
    <property type="component" value="Unassembled WGS sequence"/>
</dbReference>
<proteinExistence type="predicted"/>
<accession>A0A226C345</accession>
<keyword evidence="3" id="KW-1185">Reference proteome</keyword>
<evidence type="ECO:0000259" key="1">
    <source>
        <dbReference type="Pfam" id="PF01936"/>
    </source>
</evidence>
<protein>
    <submittedName>
        <fullName evidence="2">NYN domain-containing protein</fullName>
    </submittedName>
</protein>
<evidence type="ECO:0000313" key="2">
    <source>
        <dbReference type="EMBL" id="OWZ84879.1"/>
    </source>
</evidence>
<evidence type="ECO:0000313" key="3">
    <source>
        <dbReference type="Proteomes" id="UP000214588"/>
    </source>
</evidence>
<feature type="domain" description="NYN" evidence="1">
    <location>
        <begin position="20"/>
        <end position="188"/>
    </location>
</feature>
<dbReference type="AlphaFoldDB" id="A0A226C345"/>
<dbReference type="InterPro" id="IPR021139">
    <property type="entry name" value="NYN"/>
</dbReference>